<comment type="caution">
    <text evidence="21">The sequence shown here is derived from an EMBL/GenBank/DDBJ whole genome shotgun (WGS) entry which is preliminary data.</text>
</comment>
<feature type="domain" description="AAA" evidence="19">
    <location>
        <begin position="550"/>
        <end position="673"/>
    </location>
</feature>
<feature type="transmembrane region" description="Helical" evidence="17">
    <location>
        <begin position="28"/>
        <end position="47"/>
    </location>
</feature>
<dbReference type="Pfam" id="PF13614">
    <property type="entry name" value="AAA_31"/>
    <property type="match status" value="1"/>
</dbReference>
<dbReference type="PANTHER" id="PTHR32309">
    <property type="entry name" value="TYROSINE-PROTEIN KINASE"/>
    <property type="match status" value="1"/>
</dbReference>
<comment type="subcellular location">
    <subcellularLocation>
        <location evidence="1">Cell inner membrane</location>
        <topology evidence="1">Multi-pass membrane protein</topology>
    </subcellularLocation>
</comment>
<evidence type="ECO:0000256" key="14">
    <source>
        <dbReference type="ARBA" id="ARBA00023137"/>
    </source>
</evidence>
<keyword evidence="8 17" id="KW-0812">Transmembrane</keyword>
<evidence type="ECO:0000256" key="13">
    <source>
        <dbReference type="ARBA" id="ARBA00023136"/>
    </source>
</evidence>
<dbReference type="NCBIfam" id="TIGR01007">
    <property type="entry name" value="eps_fam"/>
    <property type="match status" value="1"/>
</dbReference>
<dbReference type="InterPro" id="IPR025669">
    <property type="entry name" value="AAA_dom"/>
</dbReference>
<feature type="domain" description="Polysaccharide chain length determinant N-terminal" evidence="18">
    <location>
        <begin position="14"/>
        <end position="105"/>
    </location>
</feature>
<feature type="coiled-coil region" evidence="16">
    <location>
        <begin position="231"/>
        <end position="288"/>
    </location>
</feature>
<dbReference type="PANTHER" id="PTHR32309:SF13">
    <property type="entry name" value="FERRIC ENTEROBACTIN TRANSPORT PROTEIN FEPE"/>
    <property type="match status" value="1"/>
</dbReference>
<gene>
    <name evidence="21" type="ORF">VIBNISOn1_290010</name>
</gene>
<dbReference type="SUPFAM" id="SSF52540">
    <property type="entry name" value="P-loop containing nucleoside triphosphate hydrolases"/>
    <property type="match status" value="1"/>
</dbReference>
<comment type="similarity">
    <text evidence="2">Belongs to the CpsD/CapB family.</text>
</comment>
<keyword evidence="14" id="KW-0829">Tyrosine-protein kinase</keyword>
<evidence type="ECO:0000256" key="16">
    <source>
        <dbReference type="SAM" id="Coils"/>
    </source>
</evidence>
<dbReference type="Pfam" id="PF13807">
    <property type="entry name" value="GNVR"/>
    <property type="match status" value="1"/>
</dbReference>
<keyword evidence="5" id="KW-1003">Cell membrane</keyword>
<comment type="similarity">
    <text evidence="3">Belongs to the etk/wzc family.</text>
</comment>
<evidence type="ECO:0000256" key="4">
    <source>
        <dbReference type="ARBA" id="ARBA00011903"/>
    </source>
</evidence>
<keyword evidence="9" id="KW-0547">Nucleotide-binding</keyword>
<dbReference type="GO" id="GO:0005524">
    <property type="term" value="F:ATP binding"/>
    <property type="evidence" value="ECO:0007669"/>
    <property type="project" value="UniProtKB-KW"/>
</dbReference>
<dbReference type="RefSeq" id="WP_022603235.1">
    <property type="nucleotide sequence ID" value="NZ_LK391965.1"/>
</dbReference>
<reference evidence="21 22" key="1">
    <citation type="journal article" date="2013" name="ISME J.">
        <title>Comparative genomics of pathogenic lineages of Vibrio nigripulchritudo identifies virulence-associated traits.</title>
        <authorList>
            <person name="Goudenege D."/>
            <person name="Labreuche Y."/>
            <person name="Krin E."/>
            <person name="Ansquer D."/>
            <person name="Mangenot S."/>
            <person name="Calteau A."/>
            <person name="Medigue C."/>
            <person name="Mazel D."/>
            <person name="Polz M.F."/>
            <person name="Le Roux F."/>
        </authorList>
    </citation>
    <scope>NUCLEOTIDE SEQUENCE [LARGE SCALE GENOMIC DNA]</scope>
    <source>
        <strain evidence="21 22">SOn1</strain>
    </source>
</reference>
<dbReference type="InterPro" id="IPR032807">
    <property type="entry name" value="GNVR"/>
</dbReference>
<evidence type="ECO:0000256" key="5">
    <source>
        <dbReference type="ARBA" id="ARBA00022475"/>
    </source>
</evidence>
<evidence type="ECO:0000313" key="22">
    <source>
        <dbReference type="Proteomes" id="UP000018211"/>
    </source>
</evidence>
<keyword evidence="13 17" id="KW-0472">Membrane</keyword>
<evidence type="ECO:0000256" key="1">
    <source>
        <dbReference type="ARBA" id="ARBA00004429"/>
    </source>
</evidence>
<dbReference type="CDD" id="cd05387">
    <property type="entry name" value="BY-kinase"/>
    <property type="match status" value="1"/>
</dbReference>
<evidence type="ECO:0000256" key="3">
    <source>
        <dbReference type="ARBA" id="ARBA00008883"/>
    </source>
</evidence>
<evidence type="ECO:0000256" key="8">
    <source>
        <dbReference type="ARBA" id="ARBA00022692"/>
    </source>
</evidence>
<feature type="domain" description="Tyrosine-protein kinase G-rich" evidence="20">
    <location>
        <begin position="405"/>
        <end position="477"/>
    </location>
</feature>
<keyword evidence="10" id="KW-0418">Kinase</keyword>
<dbReference type="GO" id="GO:0005886">
    <property type="term" value="C:plasma membrane"/>
    <property type="evidence" value="ECO:0007669"/>
    <property type="project" value="UniProtKB-SubCell"/>
</dbReference>
<keyword evidence="16" id="KW-0175">Coiled coil</keyword>
<evidence type="ECO:0000256" key="15">
    <source>
        <dbReference type="ARBA" id="ARBA00051245"/>
    </source>
</evidence>
<dbReference type="Gene3D" id="3.40.50.300">
    <property type="entry name" value="P-loop containing nucleotide triphosphate hydrolases"/>
    <property type="match status" value="1"/>
</dbReference>
<dbReference type="InterPro" id="IPR027417">
    <property type="entry name" value="P-loop_NTPase"/>
</dbReference>
<dbReference type="Pfam" id="PF02706">
    <property type="entry name" value="Wzz"/>
    <property type="match status" value="1"/>
</dbReference>
<dbReference type="Proteomes" id="UP000018211">
    <property type="component" value="Unassembled WGS sequence"/>
</dbReference>
<keyword evidence="7" id="KW-0808">Transferase</keyword>
<organism evidence="21 22">
    <name type="scientific">Vibrio nigripulchritudo SOn1</name>
    <dbReference type="NCBI Taxonomy" id="1238450"/>
    <lineage>
        <taxon>Bacteria</taxon>
        <taxon>Pseudomonadati</taxon>
        <taxon>Pseudomonadota</taxon>
        <taxon>Gammaproteobacteria</taxon>
        <taxon>Vibrionales</taxon>
        <taxon>Vibrionaceae</taxon>
        <taxon>Vibrio</taxon>
    </lineage>
</organism>
<keyword evidence="6" id="KW-0997">Cell inner membrane</keyword>
<dbReference type="InterPro" id="IPR050445">
    <property type="entry name" value="Bact_polysacc_biosynth/exp"/>
</dbReference>
<evidence type="ECO:0000256" key="2">
    <source>
        <dbReference type="ARBA" id="ARBA00007316"/>
    </source>
</evidence>
<evidence type="ECO:0000259" key="19">
    <source>
        <dbReference type="Pfam" id="PF13614"/>
    </source>
</evidence>
<evidence type="ECO:0000259" key="20">
    <source>
        <dbReference type="Pfam" id="PF13807"/>
    </source>
</evidence>
<evidence type="ECO:0000313" key="21">
    <source>
        <dbReference type="EMBL" id="CCO47291.1"/>
    </source>
</evidence>
<keyword evidence="12 17" id="KW-1133">Transmembrane helix</keyword>
<evidence type="ECO:0000256" key="6">
    <source>
        <dbReference type="ARBA" id="ARBA00022519"/>
    </source>
</evidence>
<dbReference type="EC" id="2.7.10.2" evidence="4"/>
<dbReference type="InterPro" id="IPR003856">
    <property type="entry name" value="LPS_length_determ_N"/>
</dbReference>
<dbReference type="GO" id="GO:0004715">
    <property type="term" value="F:non-membrane spanning protein tyrosine kinase activity"/>
    <property type="evidence" value="ECO:0007669"/>
    <property type="project" value="UniProtKB-EC"/>
</dbReference>
<dbReference type="AlphaFoldDB" id="A0AAV2VRG0"/>
<proteinExistence type="inferred from homology"/>
<evidence type="ECO:0000256" key="10">
    <source>
        <dbReference type="ARBA" id="ARBA00022777"/>
    </source>
</evidence>
<evidence type="ECO:0000256" key="17">
    <source>
        <dbReference type="SAM" id="Phobius"/>
    </source>
</evidence>
<evidence type="ECO:0000256" key="7">
    <source>
        <dbReference type="ARBA" id="ARBA00022679"/>
    </source>
</evidence>
<accession>A0AAV2VRG0</accession>
<keyword evidence="11" id="KW-0067">ATP-binding</keyword>
<feature type="coiled-coil region" evidence="16">
    <location>
        <begin position="343"/>
        <end position="392"/>
    </location>
</feature>
<sequence length="736" mass="82788">MLVKSDDLKRNDEFIDLSKYIQLVKRNLLAIVVFAVFVTACVTFYVLTITPEFKATSTLLIENQQKKVISIEQVVGVDTSKQEYYQTQYEIIRSNRIAEKVISDLGIGVIESANNAIAESDEPSGLKAFVNNVKEMVYNLPLLSDYIQKPLPVLDEQLKDSHRQRVLREFKKNLSVTPVKETQLVHITFLSKDPLMAANVANAIGEAYIQNHVESQLEANQQASIWINSRLGELQLQLQSSELKLAQFMEREGLVDAAGIDSLATTELTNLTNQLSEARDRRLAAESLYSVLQKNRDADLSSLYAIKQVSNHPQIRDIRSNEVDAEKRVFELSKRYGPKHDKMIRAQAELKALQNRSTKILKQLVVGIEKELSTALEQERGLKRELELKKKEFQSVTLKKAEFETLRREVNTNRQLYDLFLTRQKETSATSDYQNAIARFTDRASIPLVPAKPRKVLIIAISAVSAFIIGLAAAFILEAMRNTFERRADVEEKVGLTGLGSVPKILAKKYRKSKIGAELFLDKEHKDFGESIRSIRTSLILSLMQSKRKCVAVTSPISGEGKTTVSVALAESFAAMEKVLLIDCDLRKPSVGERFSLSNAQPGMTNYLLMGAELEDCIYHHEESGLDVMTSGLLIPNPQELLGSEQYKEMIESLSEKYDRIIIDTPPVNVVSDPMLVANVTTSCVMVVKANSTKVNQLNFAISRMLKYKSVIEGVVLNQDQSKTQDAYQYYGYEHS</sequence>
<evidence type="ECO:0000256" key="11">
    <source>
        <dbReference type="ARBA" id="ARBA00022840"/>
    </source>
</evidence>
<dbReference type="EMBL" id="CAOF01000119">
    <property type="protein sequence ID" value="CCO47291.1"/>
    <property type="molecule type" value="Genomic_DNA"/>
</dbReference>
<evidence type="ECO:0000256" key="12">
    <source>
        <dbReference type="ARBA" id="ARBA00022989"/>
    </source>
</evidence>
<evidence type="ECO:0000259" key="18">
    <source>
        <dbReference type="Pfam" id="PF02706"/>
    </source>
</evidence>
<comment type="catalytic activity">
    <reaction evidence="15">
        <text>L-tyrosyl-[protein] + ATP = O-phospho-L-tyrosyl-[protein] + ADP + H(+)</text>
        <dbReference type="Rhea" id="RHEA:10596"/>
        <dbReference type="Rhea" id="RHEA-COMP:10136"/>
        <dbReference type="Rhea" id="RHEA-COMP:20101"/>
        <dbReference type="ChEBI" id="CHEBI:15378"/>
        <dbReference type="ChEBI" id="CHEBI:30616"/>
        <dbReference type="ChEBI" id="CHEBI:46858"/>
        <dbReference type="ChEBI" id="CHEBI:61978"/>
        <dbReference type="ChEBI" id="CHEBI:456216"/>
        <dbReference type="EC" id="2.7.10.2"/>
    </reaction>
</comment>
<evidence type="ECO:0000256" key="9">
    <source>
        <dbReference type="ARBA" id="ARBA00022741"/>
    </source>
</evidence>
<protein>
    <recommendedName>
        <fullName evidence="4">non-specific protein-tyrosine kinase</fullName>
        <ecNumber evidence="4">2.7.10.2</ecNumber>
    </recommendedName>
</protein>
<dbReference type="InterPro" id="IPR005702">
    <property type="entry name" value="Wzc-like_C"/>
</dbReference>
<name>A0AAV2VRG0_9VIBR</name>
<feature type="transmembrane region" description="Helical" evidence="17">
    <location>
        <begin position="456"/>
        <end position="477"/>
    </location>
</feature>